<evidence type="ECO:0000256" key="1">
    <source>
        <dbReference type="ARBA" id="ARBA00022737"/>
    </source>
</evidence>
<evidence type="ECO:0000313" key="4">
    <source>
        <dbReference type="EMBL" id="PFX17730.1"/>
    </source>
</evidence>
<keyword evidence="1" id="KW-0677">Repeat</keyword>
<sequence>MSSVQRLTTRVVPIPKDKVGLVIGRKGSRLQEIRDQTGVYISIKDNQAHLRGTEEQCQDAKTMIEETLTRAHDKRGGFKKLDVKIPEKFMGFVIGRGREKLNDIETRTGVALKVIDNHLHIKGSTEQEKKVIREVKATVNLGMKRSLRVEPLARFCYVDTAQLKDDHEFELHKIRSEEASSIEKSFQLRLLEHPLEEEKSDFADTDSLIEKILGVLKQIHKEKEEGEMVKVDMWSHFGHAHISRIDEEEEEQTFTLNEIKHKLESTDGKSWKLSFKEGVEKIEVEEIEKNLTSCSATEDIRHDFTFYTPSCRDIRVKVWLEEEHSKEEGAAEPSLVFSRFAPIPVKNVLTRVLSEEETGDTSDTPNFHMCSQFHHRMRAEILMPSKGFDCRLSIRTCSNIPKTPEVEEEDMILESYLNKMKLDGSQLRLPPVTELPEGFDLFYQRRSLRRTYQYEMEGEKFTLTVCKEQAKHVDIDHTDDSVYGLDETEPKPDIHLHCEEWDQKLDEGSWEPEQIVAKLPSFLKFLRKVQRNVAPQDEGP</sequence>
<dbReference type="InterPro" id="IPR004088">
    <property type="entry name" value="KH_dom_type_1"/>
</dbReference>
<dbReference type="PROSITE" id="PS50084">
    <property type="entry name" value="KH_TYPE_1"/>
    <property type="match status" value="2"/>
</dbReference>
<evidence type="ECO:0000313" key="5">
    <source>
        <dbReference type="Proteomes" id="UP000225706"/>
    </source>
</evidence>
<dbReference type="Proteomes" id="UP000225706">
    <property type="component" value="Unassembled WGS sequence"/>
</dbReference>
<accession>A0A2B4RMJ3</accession>
<dbReference type="InterPro" id="IPR004087">
    <property type="entry name" value="KH_dom"/>
</dbReference>
<protein>
    <submittedName>
        <fullName evidence="4">Far upstream element-binding protein 2</fullName>
    </submittedName>
</protein>
<comment type="caution">
    <text evidence="4">The sequence shown here is derived from an EMBL/GenBank/DDBJ whole genome shotgun (WGS) entry which is preliminary data.</text>
</comment>
<organism evidence="4 5">
    <name type="scientific">Stylophora pistillata</name>
    <name type="common">Smooth cauliflower coral</name>
    <dbReference type="NCBI Taxonomy" id="50429"/>
    <lineage>
        <taxon>Eukaryota</taxon>
        <taxon>Metazoa</taxon>
        <taxon>Cnidaria</taxon>
        <taxon>Anthozoa</taxon>
        <taxon>Hexacorallia</taxon>
        <taxon>Scleractinia</taxon>
        <taxon>Astrocoeniina</taxon>
        <taxon>Pocilloporidae</taxon>
        <taxon>Stylophora</taxon>
    </lineage>
</organism>
<feature type="domain" description="K Homology" evidence="3">
    <location>
        <begin position="77"/>
        <end position="140"/>
    </location>
</feature>
<dbReference type="STRING" id="50429.A0A2B4RMJ3"/>
<dbReference type="AlphaFoldDB" id="A0A2B4RMJ3"/>
<feature type="domain" description="K Homology" evidence="3">
    <location>
        <begin position="6"/>
        <end position="69"/>
    </location>
</feature>
<name>A0A2B4RMJ3_STYPI</name>
<dbReference type="PANTHER" id="PTHR10288">
    <property type="entry name" value="KH DOMAIN CONTAINING RNA BINDING PROTEIN"/>
    <property type="match status" value="1"/>
</dbReference>
<keyword evidence="2" id="KW-0694">RNA-binding</keyword>
<dbReference type="InterPro" id="IPR036612">
    <property type="entry name" value="KH_dom_type_1_sf"/>
</dbReference>
<dbReference type="GO" id="GO:0003723">
    <property type="term" value="F:RNA binding"/>
    <property type="evidence" value="ECO:0007669"/>
    <property type="project" value="UniProtKB-UniRule"/>
</dbReference>
<keyword evidence="5" id="KW-1185">Reference proteome</keyword>
<dbReference type="Gene3D" id="3.30.1370.10">
    <property type="entry name" value="K Homology domain, type 1"/>
    <property type="match status" value="2"/>
</dbReference>
<evidence type="ECO:0000256" key="2">
    <source>
        <dbReference type="PROSITE-ProRule" id="PRU00117"/>
    </source>
</evidence>
<dbReference type="CDD" id="cd00105">
    <property type="entry name" value="KH-I"/>
    <property type="match status" value="2"/>
</dbReference>
<evidence type="ECO:0000259" key="3">
    <source>
        <dbReference type="SMART" id="SM00322"/>
    </source>
</evidence>
<dbReference type="SUPFAM" id="SSF54791">
    <property type="entry name" value="Eukaryotic type KH-domain (KH-domain type I)"/>
    <property type="match status" value="2"/>
</dbReference>
<dbReference type="EMBL" id="LSMT01000452">
    <property type="protein sequence ID" value="PFX17730.1"/>
    <property type="molecule type" value="Genomic_DNA"/>
</dbReference>
<dbReference type="OrthoDB" id="752362at2759"/>
<dbReference type="Pfam" id="PF00013">
    <property type="entry name" value="KH_1"/>
    <property type="match status" value="2"/>
</dbReference>
<gene>
    <name evidence="4" type="primary">Khsrp</name>
    <name evidence="4" type="ORF">AWC38_SpisGene17929</name>
</gene>
<dbReference type="SMART" id="SM00322">
    <property type="entry name" value="KH"/>
    <property type="match status" value="2"/>
</dbReference>
<proteinExistence type="predicted"/>
<reference evidence="5" key="1">
    <citation type="journal article" date="2017" name="bioRxiv">
        <title>Comparative analysis of the genomes of Stylophora pistillata and Acropora digitifera provides evidence for extensive differences between species of corals.</title>
        <authorList>
            <person name="Voolstra C.R."/>
            <person name="Li Y."/>
            <person name="Liew Y.J."/>
            <person name="Baumgarten S."/>
            <person name="Zoccola D."/>
            <person name="Flot J.-F."/>
            <person name="Tambutte S."/>
            <person name="Allemand D."/>
            <person name="Aranda M."/>
        </authorList>
    </citation>
    <scope>NUCLEOTIDE SEQUENCE [LARGE SCALE GENOMIC DNA]</scope>
</reference>